<accession>K1UA91</accession>
<proteinExistence type="predicted"/>
<dbReference type="Gene3D" id="2.70.98.10">
    <property type="match status" value="1"/>
</dbReference>
<dbReference type="InterPro" id="IPR011013">
    <property type="entry name" value="Gal_mutarotase_sf_dom"/>
</dbReference>
<dbReference type="GO" id="GO:0006006">
    <property type="term" value="P:glucose metabolic process"/>
    <property type="evidence" value="ECO:0007669"/>
    <property type="project" value="TreeGrafter"/>
</dbReference>
<dbReference type="EMBL" id="AJWZ01003366">
    <property type="protein sequence ID" value="EKC68431.1"/>
    <property type="molecule type" value="Genomic_DNA"/>
</dbReference>
<gene>
    <name evidence="1" type="ORF">OBE_04939</name>
</gene>
<protein>
    <submittedName>
        <fullName evidence="1">Aldose 1-epimerase</fullName>
        <ecNumber evidence="1">5.1.3.3</ecNumber>
    </submittedName>
</protein>
<dbReference type="InterPro" id="IPR008183">
    <property type="entry name" value="Aldose_1/G6P_1-epimerase"/>
</dbReference>
<dbReference type="PANTHER" id="PTHR10091">
    <property type="entry name" value="ALDOSE-1-EPIMERASE"/>
    <property type="match status" value="1"/>
</dbReference>
<dbReference type="GO" id="GO:0004034">
    <property type="term" value="F:aldose 1-epimerase activity"/>
    <property type="evidence" value="ECO:0007669"/>
    <property type="project" value="UniProtKB-EC"/>
</dbReference>
<sequence length="142" mass="15650">NPTGEITPVKNTSFDFTESKLIGNGIDRKNEQIGFANGIDHMFVLNHSDEEFVLAAEAEGIDSGITLKCYTSQKGVHVYTANYVDVLSNMGKDSATYGENPAFCLETQGFPDAVNHKNFPTTILKANENYTQTTKYIFGINK</sequence>
<dbReference type="Pfam" id="PF01263">
    <property type="entry name" value="Aldose_epim"/>
    <property type="match status" value="1"/>
</dbReference>
<dbReference type="EC" id="5.1.3.3" evidence="1"/>
<feature type="non-terminal residue" evidence="1">
    <location>
        <position position="1"/>
    </location>
</feature>
<dbReference type="InterPro" id="IPR014718">
    <property type="entry name" value="GH-type_carb-bd"/>
</dbReference>
<dbReference type="AlphaFoldDB" id="K1UA91"/>
<dbReference type="SUPFAM" id="SSF74650">
    <property type="entry name" value="Galactose mutarotase-like"/>
    <property type="match status" value="1"/>
</dbReference>
<name>K1UA91_9ZZZZ</name>
<keyword evidence="1" id="KW-0413">Isomerase</keyword>
<dbReference type="GO" id="GO:0030246">
    <property type="term" value="F:carbohydrate binding"/>
    <property type="evidence" value="ECO:0007669"/>
    <property type="project" value="InterPro"/>
</dbReference>
<dbReference type="GO" id="GO:0033499">
    <property type="term" value="P:galactose catabolic process via UDP-galactose, Leloir pathway"/>
    <property type="evidence" value="ECO:0007669"/>
    <property type="project" value="TreeGrafter"/>
</dbReference>
<reference evidence="1" key="1">
    <citation type="journal article" date="2013" name="Environ. Microbiol.">
        <title>Microbiota from the distal guts of lean and obese adolescents exhibit partial functional redundancy besides clear differences in community structure.</title>
        <authorList>
            <person name="Ferrer M."/>
            <person name="Ruiz A."/>
            <person name="Lanza F."/>
            <person name="Haange S.B."/>
            <person name="Oberbach A."/>
            <person name="Till H."/>
            <person name="Bargiela R."/>
            <person name="Campoy C."/>
            <person name="Segura M.T."/>
            <person name="Richter M."/>
            <person name="von Bergen M."/>
            <person name="Seifert J."/>
            <person name="Suarez A."/>
        </authorList>
    </citation>
    <scope>NUCLEOTIDE SEQUENCE</scope>
</reference>
<comment type="caution">
    <text evidence="1">The sequence shown here is derived from an EMBL/GenBank/DDBJ whole genome shotgun (WGS) entry which is preliminary data.</text>
</comment>
<evidence type="ECO:0000313" key="1">
    <source>
        <dbReference type="EMBL" id="EKC68431.1"/>
    </source>
</evidence>
<organism evidence="1">
    <name type="scientific">human gut metagenome</name>
    <dbReference type="NCBI Taxonomy" id="408170"/>
    <lineage>
        <taxon>unclassified sequences</taxon>
        <taxon>metagenomes</taxon>
        <taxon>organismal metagenomes</taxon>
    </lineage>
</organism>
<dbReference type="PANTHER" id="PTHR10091:SF0">
    <property type="entry name" value="GALACTOSE MUTAROTASE"/>
    <property type="match status" value="1"/>
</dbReference>